<keyword evidence="1" id="KW-0175">Coiled coil</keyword>
<feature type="transmembrane region" description="Helical" evidence="2">
    <location>
        <begin position="163"/>
        <end position="184"/>
    </location>
</feature>
<evidence type="ECO:0000256" key="1">
    <source>
        <dbReference type="SAM" id="Coils"/>
    </source>
</evidence>
<keyword evidence="2" id="KW-0812">Transmembrane</keyword>
<dbReference type="Proteomes" id="UP001597024">
    <property type="component" value="Unassembled WGS sequence"/>
</dbReference>
<feature type="transmembrane region" description="Helical" evidence="2">
    <location>
        <begin position="48"/>
        <end position="66"/>
    </location>
</feature>
<sequence length="185" mass="20578">MFALHNDVMSQRPQSSELVTLASIALLIFISLAFPFASDLVADPGLGWLLSTAGIFTSVLGLALTIRASRISRKRQQEAEEDPGERLHRRVEAVNVSFKEALSLMADLRRDLDAQQAARKQLITQAKEQQRLLSVNEKQAENIRQILAGETKAAIRTERRQQWMFFALGAAVSIPIGILINLFVP</sequence>
<keyword evidence="2" id="KW-1133">Transmembrane helix</keyword>
<organism evidence="3 4">
    <name type="scientific">Streptosporangium algeriense</name>
    <dbReference type="NCBI Taxonomy" id="1682748"/>
    <lineage>
        <taxon>Bacteria</taxon>
        <taxon>Bacillati</taxon>
        <taxon>Actinomycetota</taxon>
        <taxon>Actinomycetes</taxon>
        <taxon>Streptosporangiales</taxon>
        <taxon>Streptosporangiaceae</taxon>
        <taxon>Streptosporangium</taxon>
    </lineage>
</organism>
<keyword evidence="4" id="KW-1185">Reference proteome</keyword>
<evidence type="ECO:0000256" key="2">
    <source>
        <dbReference type="SAM" id="Phobius"/>
    </source>
</evidence>
<protein>
    <submittedName>
        <fullName evidence="3">Uncharacterized protein</fullName>
    </submittedName>
</protein>
<proteinExistence type="predicted"/>
<feature type="transmembrane region" description="Helical" evidence="2">
    <location>
        <begin position="18"/>
        <end position="36"/>
    </location>
</feature>
<name>A0ABW3DLB9_9ACTN</name>
<evidence type="ECO:0000313" key="3">
    <source>
        <dbReference type="EMBL" id="MFD0883373.1"/>
    </source>
</evidence>
<gene>
    <name evidence="3" type="ORF">ACFQ08_02205</name>
</gene>
<keyword evidence="2" id="KW-0472">Membrane</keyword>
<comment type="caution">
    <text evidence="3">The sequence shown here is derived from an EMBL/GenBank/DDBJ whole genome shotgun (WGS) entry which is preliminary data.</text>
</comment>
<feature type="coiled-coil region" evidence="1">
    <location>
        <begin position="105"/>
        <end position="132"/>
    </location>
</feature>
<reference evidence="4" key="1">
    <citation type="journal article" date="2019" name="Int. J. Syst. Evol. Microbiol.">
        <title>The Global Catalogue of Microorganisms (GCM) 10K type strain sequencing project: providing services to taxonomists for standard genome sequencing and annotation.</title>
        <authorList>
            <consortium name="The Broad Institute Genomics Platform"/>
            <consortium name="The Broad Institute Genome Sequencing Center for Infectious Disease"/>
            <person name="Wu L."/>
            <person name="Ma J."/>
        </authorList>
    </citation>
    <scope>NUCLEOTIDE SEQUENCE [LARGE SCALE GENOMIC DNA]</scope>
    <source>
        <strain evidence="4">CCUG 62974</strain>
    </source>
</reference>
<dbReference type="EMBL" id="JBHTHX010000031">
    <property type="protein sequence ID" value="MFD0883373.1"/>
    <property type="molecule type" value="Genomic_DNA"/>
</dbReference>
<evidence type="ECO:0000313" key="4">
    <source>
        <dbReference type="Proteomes" id="UP001597024"/>
    </source>
</evidence>
<accession>A0ABW3DLB9</accession>